<sequence>MRGLKDQKHKLGYGYKLGQPVLGVLQRGAQKGLSLVLSFCLAFQPLLLQAQALGAQNPVVQESQGIKAADGVGSVFRPTVGKAGNDVPLIDIVRPNGQGLSHNKYDSFNVDTHGVILNNSTEEVSRSQLGGLVPGNGNLRNTGAAKVILNEVVSANRSRLEGMTEVHGQAADVIIANPNGLTCNGCGFINTPRVTLSTGQPIIGADGFLSGLRVEGGNITIGAKGADGRTVDIFDLVSRKIRVEGPLQVKGELAVIAGHNHFAYGKREATSLGSDGKEPELAIDSSEFGGMYAGQIRVLANDKGAGVKMLGNMVANAGAMRLTSDGKLVIAKARAKGAVKAHSHHDSVHVNDLLFSEEAVELKALKHVELAEHARVAASGTVDVRADVIKLQSHALLASGIGSDGQQSATGSLHLKATKLEAGDGRIAAGDLLEIQAATIDLSRMQDNDQTGVSSLGDLTIKTNQISALNNHIGAKGNIVLSADEALTVGAGHYSAGGFLLMQAAELTSRARLVAEQKVDLYAHHGALIQEGTVLSNGEITLDAHGALNHTGDIVSMQKVALTAGGMLTTSTHSTLLGHDVVLSADALTQVGAVEAQGGALTLQVRDGVINSGTMRGESVDAHVGAFTNQGILIATHDLHLMISASENAVQQQAFLVNASEAVLQSGGAFVLSAGQLDNAGALGSSGENVALNVAGDVTNSGLIYAKKSLDISSDGNLANTRGRMIAEEALTIGGLKETRAGHINNEAGLLSALAGEMKIVATSFVNKRAETTNSDPKNTPPDEGAHVLARDGLRIDVGSFENVDGLISTQGAVSVVADSIAQAGHIEIERGELQLTSHGDLSNSGTIESNDTIALHAQTNLSQTGRIVSKKRVELSSDGILTMGETSQVGAYDVTLKAGTLIQAGLVEAQGGVLTLNSHGVLSNHGIIVGSVVDAKLGSLANFGQLLASDTLTLIAANHDSLGGKGGLLLNGEGGVLKSGGAFVLTADVLDNSGSIGSSDDGVVLNVSADMSNSGLIYAKKSTTLSLDGSFLNKFGDVIAEDNLVIRGLSGERAGSVINSSGLLEAVSGDMTFDVSSLTNMREGGVEVTDKVVGHSYVRGEWRGTGVRHHQIKEDVDTTIIRQQPHFTNGAAQIFAGRHLIVHAGDIRNSYSLIAANGNIEMRGDTLLNEGRDLIETTRTVTETSRRKKHCHTLLGGCALGGITDEGHYTDTKITTRTYDVVYGTIEAGGTLDVKVKETLDNHAVREGVEQIGLSSGNKGLAGVKNTEVDGFKPLISDDRLDGIINGLTGHKALFAPSTKTPASESIQVPTQDGLSSVKTELAGKQSPDVPFLIETRPDFINPSKFLGSDYYLKKIGNYKPEQVFKRLGDAYFEYRLVGEQIFDLTGNRTLLEVEDPNAQMQRLYDNAVEQQGPLGLELGKPLTPQQIAGIKKDMIWLETHFVDGQEVLVPHVYLASTSSSEQGINNAQRSQETLASAGLKGHGVTLNANRLTNSGAVLSDAALHVTTTQTLFNNGGFLDATGPIDLTSGGLLANVSGAIHGYTVTMTGDTIVNSTAKIRDTNAYGFVDRAGQKGQILSDDELNIHSLRDLGAEGGEFTSGGPMTMIVDGSASISTLVLESEHKETLEKGHYNAQSSLHQLSEINSGGDLNLVTNGDLIMDGAKVKGEGNGNFTSGGALTLTSVQDFNSFDLDLRGKEGDKSKQKNKFRQQSTEVTTNKSTFDIGGNLSMHAQNGDFTLGAVGLSSDGETHLASDKGKIKFLTNKDQDFKDVYQRNENLVWWSESDKGYLKETIEHVTIDAKGGMKIDAGNGIVVEYKATGDLDKSLEQLSRSPGMAWIKQLRDDPELAKQVDWQAVQAEFKDWDYKAQGLTEAGAALVALVVTAVTGGAASGAASAITGALGLGSSTAMNAAIQAGVQALINKSAIALVNNRGNIAGALHELGSSKTLLSVVSSMLTAGLTSQLTDMAGVGQSLPKTAPFVDRIALEAEKNLIKAAIGAGVQTALEGGSLDKNFFNNLRIALSDTVGKTLAEEIGTAKAEGKMNTVTQIVAHAGLGCLKGAVASGACSAGAIGGAVGEATAMLQFQLWVKGIVKEEVGDLNGRTPTPEEEARINARIDAEFPSFRDNTINVARAAGGFAAGLAGGNVDAGADAAGNAAANNFLGSAQRAQMKKELEECPDDQCRKDVNEKWHDIDDQQDRIFASAATAGAIAGAVEELNDAVHGAVEIGLEIVSNPIESGKKAVKGVGTAISWATSGHVIDDVYGSFGQFWGGIRDSFVGHINHITETMDKEGGDGALSAGFEFGQMIGKPLGTVAEMVGGAGAAKGAIKLGEKAVIKFNATKDFAQFASKKNLAELAAQGDPAKLAAKKELTKLAAKDKKNWLKEKPIKFTDSKFGQTNKAYQRDDLFDPNQIVSWTVKGEEVWGTNVERMEAGRAPIGFDGKSVELHHLKQTHEGPIAEIGSKDHNKYSSVIHANPKTHQSLIDRDMFDRWREEYWKERAKGYREQKNSNLGGIIDMKWSIIGLDFDRWGQEHRQ</sequence>
<dbReference type="InterPro" id="IPR011050">
    <property type="entry name" value="Pectin_lyase_fold/virulence"/>
</dbReference>
<accession>A0A3S4YWA7</accession>
<evidence type="ECO:0000313" key="3">
    <source>
        <dbReference type="EMBL" id="VEJ46082.1"/>
    </source>
</evidence>
<dbReference type="NCBIfam" id="TIGR01901">
    <property type="entry name" value="adhes_NPXG"/>
    <property type="match status" value="1"/>
</dbReference>
<evidence type="ECO:0000313" key="4">
    <source>
        <dbReference type="Proteomes" id="UP000274201"/>
    </source>
</evidence>
<dbReference type="InterPro" id="IPR012334">
    <property type="entry name" value="Pectin_lyas_fold"/>
</dbReference>
<dbReference type="RefSeq" id="WP_126603927.1">
    <property type="nucleotide sequence ID" value="NZ_LR134529.1"/>
</dbReference>
<dbReference type="InterPro" id="IPR010069">
    <property type="entry name" value="CdiA_FHA1_rpt"/>
</dbReference>
<dbReference type="Pfam" id="PF04830">
    <property type="entry name" value="DUF637"/>
    <property type="match status" value="1"/>
</dbReference>
<dbReference type="Proteomes" id="UP000274201">
    <property type="component" value="Chromosome"/>
</dbReference>
<feature type="domain" description="Filamentous haemagglutinin FhaB/tRNA nuclease CdiA-like TPS" evidence="2">
    <location>
        <begin position="84"/>
        <end position="206"/>
    </location>
</feature>
<gene>
    <name evidence="3" type="primary">shlA</name>
    <name evidence="3" type="ORF">NCTC12905_01775</name>
</gene>
<dbReference type="Gene3D" id="2.160.20.10">
    <property type="entry name" value="Single-stranded right-handed beta-helix, Pectin lyase-like"/>
    <property type="match status" value="1"/>
</dbReference>
<dbReference type="InterPro" id="IPR026834">
    <property type="entry name" value="LHH"/>
</dbReference>
<reference evidence="3 4" key="1">
    <citation type="submission" date="2018-12" db="EMBL/GenBank/DDBJ databases">
        <authorList>
            <consortium name="Pathogen Informatics"/>
        </authorList>
    </citation>
    <scope>NUCLEOTIDE SEQUENCE [LARGE SCALE GENOMIC DNA]</scope>
    <source>
        <strain evidence="3 4">NCTC12905</strain>
    </source>
</reference>
<feature type="region of interest" description="Disordered" evidence="1">
    <location>
        <begin position="1696"/>
        <end position="1716"/>
    </location>
</feature>
<dbReference type="Pfam" id="PF14411">
    <property type="entry name" value="LHH"/>
    <property type="match status" value="1"/>
</dbReference>
<dbReference type="SUPFAM" id="SSF51126">
    <property type="entry name" value="Pectin lyase-like"/>
    <property type="match status" value="1"/>
</dbReference>
<evidence type="ECO:0000256" key="1">
    <source>
        <dbReference type="SAM" id="MobiDB-lite"/>
    </source>
</evidence>
<proteinExistence type="predicted"/>
<dbReference type="OrthoDB" id="2664633at2"/>
<organism evidence="3 4">
    <name type="scientific">Bartonella vinsonii</name>
    <name type="common">Rochalimaea vinsonii</name>
    <dbReference type="NCBI Taxonomy" id="33047"/>
    <lineage>
        <taxon>Bacteria</taxon>
        <taxon>Pseudomonadati</taxon>
        <taxon>Pseudomonadota</taxon>
        <taxon>Alphaproteobacteria</taxon>
        <taxon>Hyphomicrobiales</taxon>
        <taxon>Bartonellaceae</taxon>
        <taxon>Bartonella</taxon>
    </lineage>
</organism>
<evidence type="ECO:0000259" key="2">
    <source>
        <dbReference type="SMART" id="SM00912"/>
    </source>
</evidence>
<dbReference type="InterPro" id="IPR025157">
    <property type="entry name" value="Hemagglutinin_rpt"/>
</dbReference>
<dbReference type="NCBIfam" id="TIGR01731">
    <property type="entry name" value="fil_hemag_20aa"/>
    <property type="match status" value="10"/>
</dbReference>
<dbReference type="Pfam" id="PF05860">
    <property type="entry name" value="TPS"/>
    <property type="match status" value="1"/>
</dbReference>
<dbReference type="InterPro" id="IPR008638">
    <property type="entry name" value="FhaB/CdiA-like_TPS"/>
</dbReference>
<dbReference type="SMART" id="SM00912">
    <property type="entry name" value="Haemagg_act"/>
    <property type="match status" value="1"/>
</dbReference>
<protein>
    <submittedName>
        <fullName evidence="3">Hemolysin</fullName>
    </submittedName>
</protein>
<dbReference type="Pfam" id="PF13332">
    <property type="entry name" value="Fil_haemagg_2"/>
    <property type="match status" value="1"/>
</dbReference>
<dbReference type="GO" id="GO:0003824">
    <property type="term" value="F:catalytic activity"/>
    <property type="evidence" value="ECO:0007669"/>
    <property type="project" value="UniProtKB-ARBA"/>
</dbReference>
<name>A0A3S4YWA7_BARVI</name>
<dbReference type="InterPro" id="IPR006915">
    <property type="entry name" value="DUF637_hemagglutn_put"/>
</dbReference>
<dbReference type="EMBL" id="LR134529">
    <property type="protein sequence ID" value="VEJ46082.1"/>
    <property type="molecule type" value="Genomic_DNA"/>
</dbReference>